<gene>
    <name evidence="2" type="ORF">RclHR1_01240022</name>
</gene>
<feature type="compositionally biased region" description="Basic and acidic residues" evidence="1">
    <location>
        <begin position="12"/>
        <end position="23"/>
    </location>
</feature>
<dbReference type="AlphaFoldDB" id="A0A2Z6QMG4"/>
<organism evidence="2 3">
    <name type="scientific">Rhizophagus clarus</name>
    <dbReference type="NCBI Taxonomy" id="94130"/>
    <lineage>
        <taxon>Eukaryota</taxon>
        <taxon>Fungi</taxon>
        <taxon>Fungi incertae sedis</taxon>
        <taxon>Mucoromycota</taxon>
        <taxon>Glomeromycotina</taxon>
        <taxon>Glomeromycetes</taxon>
        <taxon>Glomerales</taxon>
        <taxon>Glomeraceae</taxon>
        <taxon>Rhizophagus</taxon>
    </lineage>
</organism>
<proteinExistence type="predicted"/>
<accession>A0A2Z6QMG4</accession>
<reference evidence="2 3" key="1">
    <citation type="submission" date="2017-11" db="EMBL/GenBank/DDBJ databases">
        <title>The genome of Rhizophagus clarus HR1 reveals common genetic basis of auxotrophy among arbuscular mycorrhizal fungi.</title>
        <authorList>
            <person name="Kobayashi Y."/>
        </authorList>
    </citation>
    <scope>NUCLEOTIDE SEQUENCE [LARGE SCALE GENOMIC DNA]</scope>
    <source>
        <strain evidence="2 3">HR1</strain>
    </source>
</reference>
<feature type="region of interest" description="Disordered" evidence="1">
    <location>
        <begin position="1"/>
        <end position="23"/>
    </location>
</feature>
<comment type="caution">
    <text evidence="2">The sequence shown here is derived from an EMBL/GenBank/DDBJ whole genome shotgun (WGS) entry which is preliminary data.</text>
</comment>
<evidence type="ECO:0000313" key="3">
    <source>
        <dbReference type="Proteomes" id="UP000247702"/>
    </source>
</evidence>
<evidence type="ECO:0000256" key="1">
    <source>
        <dbReference type="SAM" id="MobiDB-lite"/>
    </source>
</evidence>
<dbReference type="EMBL" id="BEXD01000269">
    <property type="protein sequence ID" value="GBB85971.1"/>
    <property type="molecule type" value="Genomic_DNA"/>
</dbReference>
<sequence>MTTKSKQSWISSERKKNKYENSPDKQLSYKIRAVQDNLEDISCSLKRFSEPSTMLAIFTQIKERESALDQRNSHAIGNVTYYQYAQMQLKLDESSFDEVNNFKEVMEKIVSLVVNLDGKSLVEEFERFA</sequence>
<keyword evidence="3" id="KW-1185">Reference proteome</keyword>
<evidence type="ECO:0000313" key="2">
    <source>
        <dbReference type="EMBL" id="GBB85971.1"/>
    </source>
</evidence>
<protein>
    <submittedName>
        <fullName evidence="2">Uncharacterized protein</fullName>
    </submittedName>
</protein>
<dbReference type="Proteomes" id="UP000247702">
    <property type="component" value="Unassembled WGS sequence"/>
</dbReference>
<feature type="compositionally biased region" description="Polar residues" evidence="1">
    <location>
        <begin position="1"/>
        <end position="11"/>
    </location>
</feature>
<name>A0A2Z6QMG4_9GLOM</name>